<sequence>MPFTAHAWVEADGTPVVEPCPTTSLHPSSP</sequence>
<reference evidence="2 3" key="1">
    <citation type="submission" date="2019-09" db="EMBL/GenBank/DDBJ databases">
        <authorList>
            <person name="Duangmal K."/>
            <person name="Teo W.F.A."/>
            <person name="Lipun K."/>
        </authorList>
    </citation>
    <scope>NUCLEOTIDE SEQUENCE [LARGE SCALE GENOMIC DNA]</scope>
    <source>
        <strain evidence="2 3">K1PN6</strain>
    </source>
</reference>
<dbReference type="Proteomes" id="UP000373149">
    <property type="component" value="Unassembled WGS sequence"/>
</dbReference>
<accession>A0A5N8WUW2</accession>
<dbReference type="EMBL" id="VMNX01000081">
    <property type="protein sequence ID" value="MPY51057.1"/>
    <property type="molecule type" value="Genomic_DNA"/>
</dbReference>
<comment type="caution">
    <text evidence="2">The sequence shown here is derived from an EMBL/GenBank/DDBJ whole genome shotgun (WGS) entry which is preliminary data.</text>
</comment>
<organism evidence="2 3">
    <name type="scientific">Streptomyces acidicola</name>
    <dbReference type="NCBI Taxonomy" id="2596892"/>
    <lineage>
        <taxon>Bacteria</taxon>
        <taxon>Bacillati</taxon>
        <taxon>Actinomycetota</taxon>
        <taxon>Actinomycetes</taxon>
        <taxon>Kitasatosporales</taxon>
        <taxon>Streptomycetaceae</taxon>
        <taxon>Streptomyces</taxon>
    </lineage>
</organism>
<dbReference type="AlphaFoldDB" id="A0A5N8WUW2"/>
<dbReference type="Pfam" id="PF13471">
    <property type="entry name" value="Transglut_core3"/>
    <property type="match status" value="1"/>
</dbReference>
<name>A0A5N8WUW2_9ACTN</name>
<dbReference type="InterPro" id="IPR032708">
    <property type="entry name" value="McjB_C"/>
</dbReference>
<keyword evidence="3" id="KW-1185">Reference proteome</keyword>
<evidence type="ECO:0000259" key="1">
    <source>
        <dbReference type="Pfam" id="PF13471"/>
    </source>
</evidence>
<evidence type="ECO:0000313" key="3">
    <source>
        <dbReference type="Proteomes" id="UP000373149"/>
    </source>
</evidence>
<gene>
    <name evidence="2" type="ORF">FPZ41_21710</name>
</gene>
<evidence type="ECO:0000313" key="2">
    <source>
        <dbReference type="EMBL" id="MPY51057.1"/>
    </source>
</evidence>
<proteinExistence type="predicted"/>
<protein>
    <recommendedName>
        <fullName evidence="1">Microcin J25-processing protein McjB C-terminal domain-containing protein</fullName>
    </recommendedName>
</protein>
<feature type="domain" description="Microcin J25-processing protein McjB C-terminal" evidence="1">
    <location>
        <begin position="2"/>
        <end position="27"/>
    </location>
</feature>